<dbReference type="InParanoid" id="A0A165EE19"/>
<accession>A0A165EE19</accession>
<organism evidence="1 2">
    <name type="scientific">Laetiporus sulphureus 93-53</name>
    <dbReference type="NCBI Taxonomy" id="1314785"/>
    <lineage>
        <taxon>Eukaryota</taxon>
        <taxon>Fungi</taxon>
        <taxon>Dikarya</taxon>
        <taxon>Basidiomycota</taxon>
        <taxon>Agaricomycotina</taxon>
        <taxon>Agaricomycetes</taxon>
        <taxon>Polyporales</taxon>
        <taxon>Laetiporus</taxon>
    </lineage>
</organism>
<gene>
    <name evidence="1" type="ORF">LAESUDRAFT_139739</name>
</gene>
<dbReference type="GeneID" id="63818351"/>
<dbReference type="STRING" id="1314785.A0A165EE19"/>
<dbReference type="Proteomes" id="UP000076871">
    <property type="component" value="Unassembled WGS sequence"/>
</dbReference>
<evidence type="ECO:0000313" key="2">
    <source>
        <dbReference type="Proteomes" id="UP000076871"/>
    </source>
</evidence>
<keyword evidence="2" id="KW-1185">Reference proteome</keyword>
<protein>
    <submittedName>
        <fullName evidence="1">Uncharacterized protein</fullName>
    </submittedName>
</protein>
<evidence type="ECO:0000313" key="1">
    <source>
        <dbReference type="EMBL" id="KZT06838.1"/>
    </source>
</evidence>
<dbReference type="OrthoDB" id="3233180at2759"/>
<dbReference type="RefSeq" id="XP_040764578.1">
    <property type="nucleotide sequence ID" value="XM_040901319.1"/>
</dbReference>
<proteinExistence type="predicted"/>
<reference evidence="1 2" key="1">
    <citation type="journal article" date="2016" name="Mol. Biol. Evol.">
        <title>Comparative Genomics of Early-Diverging Mushroom-Forming Fungi Provides Insights into the Origins of Lignocellulose Decay Capabilities.</title>
        <authorList>
            <person name="Nagy L.G."/>
            <person name="Riley R."/>
            <person name="Tritt A."/>
            <person name="Adam C."/>
            <person name="Daum C."/>
            <person name="Floudas D."/>
            <person name="Sun H."/>
            <person name="Yadav J.S."/>
            <person name="Pangilinan J."/>
            <person name="Larsson K.H."/>
            <person name="Matsuura K."/>
            <person name="Barry K."/>
            <person name="Labutti K."/>
            <person name="Kuo R."/>
            <person name="Ohm R.A."/>
            <person name="Bhattacharya S.S."/>
            <person name="Shirouzu T."/>
            <person name="Yoshinaga Y."/>
            <person name="Martin F.M."/>
            <person name="Grigoriev I.V."/>
            <person name="Hibbett D.S."/>
        </authorList>
    </citation>
    <scope>NUCLEOTIDE SEQUENCE [LARGE SCALE GENOMIC DNA]</scope>
    <source>
        <strain evidence="1 2">93-53</strain>
    </source>
</reference>
<dbReference type="AlphaFoldDB" id="A0A165EE19"/>
<dbReference type="EMBL" id="KV427622">
    <property type="protein sequence ID" value="KZT06838.1"/>
    <property type="molecule type" value="Genomic_DNA"/>
</dbReference>
<name>A0A165EE19_9APHY</name>
<sequence length="612" mass="67604">MISAEYASPAAARLALRLTFGVYVMGPQLVGSTLLQETSQRAGLMKSLRAYIDHTINTKAMKTKQYQHQEPADLDIHARECCAMFLCLFSVVSCAEDTEVDAQFLPHTHAALLRLIASVICPVEFPSSPEHLLSPYLKLDTAQVILLTWGKTIPWSWCVWADPRIAYAEIIGSMSSTWLFHIGGVSNDAECDPQFASAASWEEELTAALSLNPTAATIAITRILNCAVSALLMAPPAHFPPHCLDVIYRCCWAAAQLFRASVNVADAVAIQLCNALCRIFILLQQDNAYNAKDQILEALSSVQAEVLRSVMKDLCKDAKVNVAIALESRISHLSRYIDHEAGRADLCHQDLSGIRQLLQFNTLTWHHGIQTGISVPVWTSFLRGLVNWLASVLPESEAAINLRDALICALATFALLDEEGRKQSWDDEIVWNIAINSRAADLTTACALSSYISATIRRSRCSPLAIAESWNYLRDALLLILTHQFFNIEEPLAILICPSICQALMHLLRDSGDGPVQYMLSSPWSINLCAALQDLAEVADCQGDNYRAYLHARAMPFASALLEHMRAVLLNDHQQHDLPTADIRLLIVGIHTVPHTTLVLEHRREDVPSDAA</sequence>